<dbReference type="Pfam" id="PF18742">
    <property type="entry name" value="DpnII-MboI"/>
    <property type="match status" value="1"/>
</dbReference>
<organism evidence="1 2">
    <name type="scientific">Escherichia coli</name>
    <dbReference type="NCBI Taxonomy" id="562"/>
    <lineage>
        <taxon>Bacteria</taxon>
        <taxon>Pseudomonadati</taxon>
        <taxon>Pseudomonadota</taxon>
        <taxon>Gammaproteobacteria</taxon>
        <taxon>Enterobacterales</taxon>
        <taxon>Enterobacteriaceae</taxon>
        <taxon>Escherichia</taxon>
    </lineage>
</organism>
<sequence length="264" mass="30438">MKPEKAIEILKRQREQIPAIQNERRSTGNNPSFNLWQRNTKTAISKIFGEESDHKKEFGSIRYSLMAFVGDTPDYVFDNAFCSGLDEAHSLLTSMIAEIEEYGIDGNFIETKNDPVALVELICHQFHKVARQLQQRHDNRQTIEINDEYDVQDLFHALLKIHFEDVRPEEYTPSYAGSSTRVDFLLKNEKIIIELKKTRKNLKQKEVGEQLIVDIAHYQTHPDCETLVCFVYDPEGRIANPIGVENDLERCTNSISVKVIISPK</sequence>
<dbReference type="AlphaFoldDB" id="A0A444R3V2"/>
<protein>
    <recommendedName>
        <fullName evidence="3">Malate dehydrogenase</fullName>
    </recommendedName>
</protein>
<evidence type="ECO:0000313" key="2">
    <source>
        <dbReference type="Proteomes" id="UP000288730"/>
    </source>
</evidence>
<dbReference type="Proteomes" id="UP000288730">
    <property type="component" value="Unassembled WGS sequence"/>
</dbReference>
<proteinExistence type="predicted"/>
<reference evidence="1 2" key="1">
    <citation type="submission" date="2019-01" db="EMBL/GenBank/DDBJ databases">
        <title>Genomic analysis of febrile catheter-associated UTI E. coli isolates.</title>
        <authorList>
            <person name="Potter R."/>
            <person name="Zou Z."/>
            <person name="Henderson J."/>
            <person name="Dantas G."/>
        </authorList>
    </citation>
    <scope>NUCLEOTIDE SEQUENCE [LARGE SCALE GENOMIC DNA]</scope>
    <source>
        <strain evidence="1 2">29_CAASB</strain>
    </source>
</reference>
<dbReference type="RefSeq" id="WP_001527023.1">
    <property type="nucleotide sequence ID" value="NZ_BDPN01000033.1"/>
</dbReference>
<gene>
    <name evidence="1" type="ORF">EPS76_29455</name>
</gene>
<name>A0A444R3V2_ECOLX</name>
<evidence type="ECO:0008006" key="3">
    <source>
        <dbReference type="Google" id="ProtNLM"/>
    </source>
</evidence>
<accession>A0A444R3V2</accession>
<evidence type="ECO:0000313" key="1">
    <source>
        <dbReference type="EMBL" id="RXC95805.1"/>
    </source>
</evidence>
<dbReference type="EMBL" id="SCJN01000647">
    <property type="protein sequence ID" value="RXC95805.1"/>
    <property type="molecule type" value="Genomic_DNA"/>
</dbReference>
<comment type="caution">
    <text evidence="1">The sequence shown here is derived from an EMBL/GenBank/DDBJ whole genome shotgun (WGS) entry which is preliminary data.</text>
</comment>